<evidence type="ECO:0000256" key="1">
    <source>
        <dbReference type="ARBA" id="ARBA00004651"/>
    </source>
</evidence>
<keyword evidence="2 7" id="KW-0813">Transport</keyword>
<dbReference type="PANTHER" id="PTHR30151">
    <property type="entry name" value="ALKANE SULFONATE ABC TRANSPORTER-RELATED, MEMBRANE SUBUNIT"/>
    <property type="match status" value="1"/>
</dbReference>
<dbReference type="GO" id="GO:0005886">
    <property type="term" value="C:plasma membrane"/>
    <property type="evidence" value="ECO:0007669"/>
    <property type="project" value="UniProtKB-SubCell"/>
</dbReference>
<accession>A0A366HUL9</accession>
<evidence type="ECO:0000256" key="4">
    <source>
        <dbReference type="ARBA" id="ARBA00022692"/>
    </source>
</evidence>
<sequence length="501" mass="54907">MGSDHLPPEPQKHREPWFAVRKDLDGTRSSALMTLSFVLPLLVWIVASYGPFWKALHEVQISAESPSVASVYVPGDRLAPEYFTPFQEAIRKDNAAVQTARDSGAPLEATARQNKKVVRQIFPLALAEGWVGKEDEANDDKLRTVWLKIASGESVPQKVVPSAENEKIIKANATLLAGAEWPTQALLKLVPQSRVSYDYPVYLVPPHKVFATAWADIKGKPEDAGAEEGTENKSDAKPLLVRYQESLRTISLGFLLAAVLAIPLGILAGTYSVFSRLLEPFTDFFRYMPAPTFGVVLMAIFGLEAAPKIMLVFIGTFPTALLVIANTTRQLDVSLLEAAQTLGANQKQLVTRVIIPGIMPTLYNDLRILIGCAWTWLVIAELLGFKSGLTEIIDTRGRRFQFEHVYPAILMIGLTGFFTDQFLGWLGRGLFPWAVRGHTPSARWFIRALTFLPGLAVAGIRKASAYAEKPTFPAVVPAEPASAAPEPSPLPAVTPTPRTTL</sequence>
<dbReference type="GO" id="GO:0055085">
    <property type="term" value="P:transmembrane transport"/>
    <property type="evidence" value="ECO:0007669"/>
    <property type="project" value="InterPro"/>
</dbReference>
<keyword evidence="11" id="KW-1185">Reference proteome</keyword>
<feature type="transmembrane region" description="Helical" evidence="7">
    <location>
        <begin position="31"/>
        <end position="52"/>
    </location>
</feature>
<dbReference type="InterPro" id="IPR000515">
    <property type="entry name" value="MetI-like"/>
</dbReference>
<evidence type="ECO:0000256" key="5">
    <source>
        <dbReference type="ARBA" id="ARBA00022989"/>
    </source>
</evidence>
<feature type="transmembrane region" description="Helical" evidence="7">
    <location>
        <begin position="366"/>
        <end position="385"/>
    </location>
</feature>
<proteinExistence type="inferred from homology"/>
<evidence type="ECO:0000256" key="2">
    <source>
        <dbReference type="ARBA" id="ARBA00022448"/>
    </source>
</evidence>
<comment type="subcellular location">
    <subcellularLocation>
        <location evidence="1 7">Cell membrane</location>
        <topology evidence="1 7">Multi-pass membrane protein</topology>
    </subcellularLocation>
</comment>
<evidence type="ECO:0000256" key="3">
    <source>
        <dbReference type="ARBA" id="ARBA00022475"/>
    </source>
</evidence>
<comment type="caution">
    <text evidence="10">The sequence shown here is derived from an EMBL/GenBank/DDBJ whole genome shotgun (WGS) entry which is preliminary data.</text>
</comment>
<evidence type="ECO:0000256" key="8">
    <source>
        <dbReference type="SAM" id="MobiDB-lite"/>
    </source>
</evidence>
<name>A0A366HUL9_9BACT</name>
<dbReference type="OrthoDB" id="9804353at2"/>
<dbReference type="Proteomes" id="UP000253426">
    <property type="component" value="Unassembled WGS sequence"/>
</dbReference>
<feature type="transmembrane region" description="Helical" evidence="7">
    <location>
        <begin position="310"/>
        <end position="328"/>
    </location>
</feature>
<evidence type="ECO:0000313" key="11">
    <source>
        <dbReference type="Proteomes" id="UP000253426"/>
    </source>
</evidence>
<dbReference type="EMBL" id="QNRR01000001">
    <property type="protein sequence ID" value="RBP47972.1"/>
    <property type="molecule type" value="Genomic_DNA"/>
</dbReference>
<evidence type="ECO:0000256" key="7">
    <source>
        <dbReference type="RuleBase" id="RU363032"/>
    </source>
</evidence>
<dbReference type="Pfam" id="PF00528">
    <property type="entry name" value="BPD_transp_1"/>
    <property type="match status" value="1"/>
</dbReference>
<feature type="transmembrane region" description="Helical" evidence="7">
    <location>
        <begin position="444"/>
        <end position="460"/>
    </location>
</feature>
<dbReference type="Gene3D" id="1.10.3720.10">
    <property type="entry name" value="MetI-like"/>
    <property type="match status" value="1"/>
</dbReference>
<feature type="transmembrane region" description="Helical" evidence="7">
    <location>
        <begin position="405"/>
        <end position="424"/>
    </location>
</feature>
<dbReference type="PANTHER" id="PTHR30151:SF0">
    <property type="entry name" value="ABC TRANSPORTER PERMEASE PROTEIN MJ0413-RELATED"/>
    <property type="match status" value="1"/>
</dbReference>
<dbReference type="CDD" id="cd06261">
    <property type="entry name" value="TM_PBP2"/>
    <property type="match status" value="1"/>
</dbReference>
<dbReference type="SUPFAM" id="SSF161098">
    <property type="entry name" value="MetI-like"/>
    <property type="match status" value="1"/>
</dbReference>
<evidence type="ECO:0000313" key="10">
    <source>
        <dbReference type="EMBL" id="RBP47972.1"/>
    </source>
</evidence>
<gene>
    <name evidence="10" type="ORF">DES53_101772</name>
</gene>
<feature type="region of interest" description="Disordered" evidence="8">
    <location>
        <begin position="478"/>
        <end position="501"/>
    </location>
</feature>
<dbReference type="PROSITE" id="PS50928">
    <property type="entry name" value="ABC_TM1"/>
    <property type="match status" value="1"/>
</dbReference>
<reference evidence="10 11" key="1">
    <citation type="submission" date="2018-06" db="EMBL/GenBank/DDBJ databases">
        <title>Genomic Encyclopedia of Type Strains, Phase IV (KMG-IV): sequencing the most valuable type-strain genomes for metagenomic binning, comparative biology and taxonomic classification.</title>
        <authorList>
            <person name="Goeker M."/>
        </authorList>
    </citation>
    <scope>NUCLEOTIDE SEQUENCE [LARGE SCALE GENOMIC DNA]</scope>
    <source>
        <strain evidence="10 11">DSM 25532</strain>
    </source>
</reference>
<keyword evidence="4 7" id="KW-0812">Transmembrane</keyword>
<keyword evidence="3" id="KW-1003">Cell membrane</keyword>
<dbReference type="RefSeq" id="WP_113956857.1">
    <property type="nucleotide sequence ID" value="NZ_QNRR01000001.1"/>
</dbReference>
<feature type="domain" description="ABC transmembrane type-1" evidence="9">
    <location>
        <begin position="243"/>
        <end position="423"/>
    </location>
</feature>
<dbReference type="InterPro" id="IPR035906">
    <property type="entry name" value="MetI-like_sf"/>
</dbReference>
<organism evidence="10 11">
    <name type="scientific">Roseimicrobium gellanilyticum</name>
    <dbReference type="NCBI Taxonomy" id="748857"/>
    <lineage>
        <taxon>Bacteria</taxon>
        <taxon>Pseudomonadati</taxon>
        <taxon>Verrucomicrobiota</taxon>
        <taxon>Verrucomicrobiia</taxon>
        <taxon>Verrucomicrobiales</taxon>
        <taxon>Verrucomicrobiaceae</taxon>
        <taxon>Roseimicrobium</taxon>
    </lineage>
</organism>
<comment type="similarity">
    <text evidence="7">Belongs to the binding-protein-dependent transport system permease family.</text>
</comment>
<keyword evidence="5 7" id="KW-1133">Transmembrane helix</keyword>
<keyword evidence="6 7" id="KW-0472">Membrane</keyword>
<protein>
    <submittedName>
        <fullName evidence="10">NitT/TauT family transport system permease protein</fullName>
    </submittedName>
</protein>
<evidence type="ECO:0000259" key="9">
    <source>
        <dbReference type="PROSITE" id="PS50928"/>
    </source>
</evidence>
<evidence type="ECO:0000256" key="6">
    <source>
        <dbReference type="ARBA" id="ARBA00023136"/>
    </source>
</evidence>
<dbReference type="AlphaFoldDB" id="A0A366HUL9"/>
<feature type="transmembrane region" description="Helical" evidence="7">
    <location>
        <begin position="252"/>
        <end position="272"/>
    </location>
</feature>
<feature type="transmembrane region" description="Helical" evidence="7">
    <location>
        <begin position="284"/>
        <end position="303"/>
    </location>
</feature>